<accession>A0A8J3K1I0</accession>
<evidence type="ECO:0000256" key="2">
    <source>
        <dbReference type="ARBA" id="ARBA00022729"/>
    </source>
</evidence>
<dbReference type="PROSITE" id="PS51318">
    <property type="entry name" value="TAT"/>
    <property type="match status" value="1"/>
</dbReference>
<keyword evidence="2" id="KW-0732">Signal</keyword>
<dbReference type="InterPro" id="IPR051010">
    <property type="entry name" value="BCAA_transport"/>
</dbReference>
<dbReference type="AlphaFoldDB" id="A0A8J3K1I0"/>
<gene>
    <name evidence="4" type="ORF">Cch02nite_21570</name>
</gene>
<dbReference type="EMBL" id="BONG01000010">
    <property type="protein sequence ID" value="GIF88713.1"/>
    <property type="molecule type" value="Genomic_DNA"/>
</dbReference>
<dbReference type="RefSeq" id="WP_191838486.1">
    <property type="nucleotide sequence ID" value="NZ_BAAALB010000005.1"/>
</dbReference>
<dbReference type="InterPro" id="IPR028082">
    <property type="entry name" value="Peripla_BP_I"/>
</dbReference>
<dbReference type="Gene3D" id="3.40.50.2300">
    <property type="match status" value="2"/>
</dbReference>
<comment type="caution">
    <text evidence="4">The sequence shown here is derived from an EMBL/GenBank/DDBJ whole genome shotgun (WGS) entry which is preliminary data.</text>
</comment>
<evidence type="ECO:0000259" key="3">
    <source>
        <dbReference type="Pfam" id="PF13458"/>
    </source>
</evidence>
<feature type="domain" description="Leucine-binding protein" evidence="3">
    <location>
        <begin position="40"/>
        <end position="383"/>
    </location>
</feature>
<dbReference type="Proteomes" id="UP000619293">
    <property type="component" value="Unassembled WGS sequence"/>
</dbReference>
<sequence length="398" mass="41887">MDGLDRRRLLGLLTGVGVAGVTGGLAACSSAGTPSERSGVSIGLLVPATGANKEVGADLELGFKLYLDLHDGKLGGRPVRIEVEDEGESTKSGAAALENLYKAQVLAVVGVANPDLLPFVRDRVEEAKVPLLAAHASPAEMPSAPYIWRTSYLTDEPALAIAHYLRRRLGNGSGRVSLITVPGTAGAELMLGFTSVYGSGAQDPITVKSGIKPTIGDYAQYAGEIANRNPRAIFCNLPSSHIVKFMDALSQAGLKPGSDVELYAPGAIAEGKALDELTDGARGLYTAMHYSADLNNLANHTFSSLFQSKFQRSPTAFAVAAYDAAAVLDQALTLAGDGTLSAPKVNTLLSNVGQVISPRGNWQFNQQRSPQQKWYLRKVEKDGPILSNVLISDLATLG</sequence>
<dbReference type="SUPFAM" id="SSF53822">
    <property type="entry name" value="Periplasmic binding protein-like I"/>
    <property type="match status" value="1"/>
</dbReference>
<comment type="similarity">
    <text evidence="1">Belongs to the leucine-binding protein family.</text>
</comment>
<organism evidence="4 5">
    <name type="scientific">Catellatospora chokoriensis</name>
    <dbReference type="NCBI Taxonomy" id="310353"/>
    <lineage>
        <taxon>Bacteria</taxon>
        <taxon>Bacillati</taxon>
        <taxon>Actinomycetota</taxon>
        <taxon>Actinomycetes</taxon>
        <taxon>Micromonosporales</taxon>
        <taxon>Micromonosporaceae</taxon>
        <taxon>Catellatospora</taxon>
    </lineage>
</organism>
<dbReference type="InterPro" id="IPR028081">
    <property type="entry name" value="Leu-bd"/>
</dbReference>
<dbReference type="PROSITE" id="PS51257">
    <property type="entry name" value="PROKAR_LIPOPROTEIN"/>
    <property type="match status" value="1"/>
</dbReference>
<proteinExistence type="inferred from homology"/>
<protein>
    <recommendedName>
        <fullName evidence="3">Leucine-binding protein domain-containing protein</fullName>
    </recommendedName>
</protein>
<reference evidence="4 5" key="1">
    <citation type="submission" date="2021-01" db="EMBL/GenBank/DDBJ databases">
        <title>Whole genome shotgun sequence of Catellatospora chokoriensis NBRC 107358.</title>
        <authorList>
            <person name="Komaki H."/>
            <person name="Tamura T."/>
        </authorList>
    </citation>
    <scope>NUCLEOTIDE SEQUENCE [LARGE SCALE GENOMIC DNA]</scope>
    <source>
        <strain evidence="4 5">NBRC 107358</strain>
    </source>
</reference>
<dbReference type="Pfam" id="PF13458">
    <property type="entry name" value="Peripla_BP_6"/>
    <property type="match status" value="1"/>
</dbReference>
<evidence type="ECO:0000256" key="1">
    <source>
        <dbReference type="ARBA" id="ARBA00010062"/>
    </source>
</evidence>
<name>A0A8J3K1I0_9ACTN</name>
<keyword evidence="5" id="KW-1185">Reference proteome</keyword>
<dbReference type="InterPro" id="IPR006311">
    <property type="entry name" value="TAT_signal"/>
</dbReference>
<dbReference type="PANTHER" id="PTHR30483:SF6">
    <property type="entry name" value="PERIPLASMIC BINDING PROTEIN OF ABC TRANSPORTER FOR NATURAL AMINO ACIDS"/>
    <property type="match status" value="1"/>
</dbReference>
<evidence type="ECO:0000313" key="5">
    <source>
        <dbReference type="Proteomes" id="UP000619293"/>
    </source>
</evidence>
<dbReference type="PANTHER" id="PTHR30483">
    <property type="entry name" value="LEUCINE-SPECIFIC-BINDING PROTEIN"/>
    <property type="match status" value="1"/>
</dbReference>
<evidence type="ECO:0000313" key="4">
    <source>
        <dbReference type="EMBL" id="GIF88713.1"/>
    </source>
</evidence>